<dbReference type="Pfam" id="PF14620">
    <property type="entry name" value="YPEB_PepSY1-2"/>
    <property type="match status" value="1"/>
</dbReference>
<feature type="domain" description="Sporulation protein YpeB PepSY1 and PepSY2" evidence="2">
    <location>
        <begin position="186"/>
        <end position="385"/>
    </location>
</feature>
<evidence type="ECO:0000313" key="4">
    <source>
        <dbReference type="EMBL" id="MDQ0478377.1"/>
    </source>
</evidence>
<evidence type="ECO:0000259" key="3">
    <source>
        <dbReference type="Pfam" id="PF20769"/>
    </source>
</evidence>
<dbReference type="EMBL" id="JAUSWN010000001">
    <property type="protein sequence ID" value="MDQ0478377.1"/>
    <property type="molecule type" value="Genomic_DNA"/>
</dbReference>
<keyword evidence="5" id="KW-1185">Reference proteome</keyword>
<name>A0ABU0JR47_HATLI</name>
<dbReference type="Pfam" id="PF20769">
    <property type="entry name" value="YPEB_N"/>
    <property type="match status" value="1"/>
</dbReference>
<gene>
    <name evidence="4" type="ORF">QOZ93_000078</name>
</gene>
<evidence type="ECO:0000256" key="1">
    <source>
        <dbReference type="SAM" id="Phobius"/>
    </source>
</evidence>
<evidence type="ECO:0000259" key="2">
    <source>
        <dbReference type="Pfam" id="PF14620"/>
    </source>
</evidence>
<sequence>MKKEKGRIIYTLIAAMIIVYSSSYIVLMTLERTDYKNYLQSQYSKNLYNLSSNVENIRSNLSKVPIIGSKEQGIVIFDEIFRYSSMAEENLHSLPISQRTISHTSKFLNQVGDFCYTLSKRETKKEPLTDKEISTIDDLEMQAYSLETELNNVLNDTTKGKVKWADIRKKTSEMLASNEVKDKSVENRFDVIQKQVNEYPVLIYDGPFSDNTLAIKPRILSQKIVSSEQGKEAIIKLYGKENIKKIEQVNEAKDKKVPSKIPSYKYNVELKNEKQGESIVAEVSKNGGHLVYLLYNKKPDKKQISAEKANEIGIKKLQNMGYSNMKSTYTLTYDKEILISYVAKKDNIIMYPDQIKLKISLVDGQITGVEADKYLIAHVNERNIPTVKITSEEGKHKVSKRIDLKRVSLAVIPTENNKEVLCYEYIGEYKGRQFIIYINAKTGYEERIVEIINTPNGKLTI</sequence>
<accession>A0ABU0JR47</accession>
<dbReference type="InterPro" id="IPR048402">
    <property type="entry name" value="YpeB_N"/>
</dbReference>
<protein>
    <submittedName>
        <fullName evidence="4">Germination protein YpeB</fullName>
    </submittedName>
</protein>
<comment type="caution">
    <text evidence="4">The sequence shown here is derived from an EMBL/GenBank/DDBJ whole genome shotgun (WGS) entry which is preliminary data.</text>
</comment>
<proteinExistence type="predicted"/>
<reference evidence="4 5" key="1">
    <citation type="submission" date="2023-07" db="EMBL/GenBank/DDBJ databases">
        <title>Genomic Encyclopedia of Type Strains, Phase IV (KMG-IV): sequencing the most valuable type-strain genomes for metagenomic binning, comparative biology and taxonomic classification.</title>
        <authorList>
            <person name="Goeker M."/>
        </authorList>
    </citation>
    <scope>NUCLEOTIDE SEQUENCE [LARGE SCALE GENOMIC DNA]</scope>
    <source>
        <strain evidence="4 5">DSM 1400</strain>
    </source>
</reference>
<feature type="domain" description="Sporulation protein YpeB N-terminal" evidence="3">
    <location>
        <begin position="31"/>
        <end position="166"/>
    </location>
</feature>
<dbReference type="NCBIfam" id="TIGR02889">
    <property type="entry name" value="spore_YpeB"/>
    <property type="match status" value="1"/>
</dbReference>
<organism evidence="4 5">
    <name type="scientific">Hathewaya limosa</name>
    <name type="common">Clostridium limosum</name>
    <dbReference type="NCBI Taxonomy" id="1536"/>
    <lineage>
        <taxon>Bacteria</taxon>
        <taxon>Bacillati</taxon>
        <taxon>Bacillota</taxon>
        <taxon>Clostridia</taxon>
        <taxon>Eubacteriales</taxon>
        <taxon>Clostridiaceae</taxon>
        <taxon>Hathewaya</taxon>
    </lineage>
</organism>
<keyword evidence="1" id="KW-0472">Membrane</keyword>
<evidence type="ECO:0000313" key="5">
    <source>
        <dbReference type="Proteomes" id="UP001224418"/>
    </source>
</evidence>
<dbReference type="RefSeq" id="WP_111943915.1">
    <property type="nucleotide sequence ID" value="NZ_BAAACJ010000024.1"/>
</dbReference>
<keyword evidence="1" id="KW-1133">Transmembrane helix</keyword>
<feature type="transmembrane region" description="Helical" evidence="1">
    <location>
        <begin position="7"/>
        <end position="27"/>
    </location>
</feature>
<dbReference type="Proteomes" id="UP001224418">
    <property type="component" value="Unassembled WGS sequence"/>
</dbReference>
<dbReference type="InterPro" id="IPR014239">
    <property type="entry name" value="YpeB_PepSY1-2"/>
</dbReference>
<keyword evidence="1" id="KW-0812">Transmembrane</keyword>